<dbReference type="AlphaFoldDB" id="A0A9P5Y3J2"/>
<keyword evidence="3" id="KW-1185">Reference proteome</keyword>
<dbReference type="EMBL" id="MU150297">
    <property type="protein sequence ID" value="KAF9460535.1"/>
    <property type="molecule type" value="Genomic_DNA"/>
</dbReference>
<dbReference type="OrthoDB" id="3067134at2759"/>
<dbReference type="Proteomes" id="UP000807353">
    <property type="component" value="Unassembled WGS sequence"/>
</dbReference>
<name>A0A9P5Y3J2_9AGAR</name>
<feature type="compositionally biased region" description="Basic and acidic residues" evidence="1">
    <location>
        <begin position="68"/>
        <end position="80"/>
    </location>
</feature>
<protein>
    <submittedName>
        <fullName evidence="2">Uncharacterized protein</fullName>
    </submittedName>
</protein>
<evidence type="ECO:0000313" key="3">
    <source>
        <dbReference type="Proteomes" id="UP000807353"/>
    </source>
</evidence>
<accession>A0A9P5Y3J2</accession>
<evidence type="ECO:0000313" key="2">
    <source>
        <dbReference type="EMBL" id="KAF9460535.1"/>
    </source>
</evidence>
<evidence type="ECO:0000256" key="1">
    <source>
        <dbReference type="SAM" id="MobiDB-lite"/>
    </source>
</evidence>
<feature type="region of interest" description="Disordered" evidence="1">
    <location>
        <begin position="63"/>
        <end position="86"/>
    </location>
</feature>
<gene>
    <name evidence="2" type="ORF">BDZ94DRAFT_896823</name>
</gene>
<organism evidence="2 3">
    <name type="scientific">Collybia nuda</name>
    <dbReference type="NCBI Taxonomy" id="64659"/>
    <lineage>
        <taxon>Eukaryota</taxon>
        <taxon>Fungi</taxon>
        <taxon>Dikarya</taxon>
        <taxon>Basidiomycota</taxon>
        <taxon>Agaricomycotina</taxon>
        <taxon>Agaricomycetes</taxon>
        <taxon>Agaricomycetidae</taxon>
        <taxon>Agaricales</taxon>
        <taxon>Tricholomatineae</taxon>
        <taxon>Clitocybaceae</taxon>
        <taxon>Collybia</taxon>
    </lineage>
</organism>
<reference evidence="2" key="1">
    <citation type="submission" date="2020-11" db="EMBL/GenBank/DDBJ databases">
        <authorList>
            <consortium name="DOE Joint Genome Institute"/>
            <person name="Ahrendt S."/>
            <person name="Riley R."/>
            <person name="Andreopoulos W."/>
            <person name="Labutti K."/>
            <person name="Pangilinan J."/>
            <person name="Ruiz-Duenas F.J."/>
            <person name="Barrasa J.M."/>
            <person name="Sanchez-Garcia M."/>
            <person name="Camarero S."/>
            <person name="Miyauchi S."/>
            <person name="Serrano A."/>
            <person name="Linde D."/>
            <person name="Babiker R."/>
            <person name="Drula E."/>
            <person name="Ayuso-Fernandez I."/>
            <person name="Pacheco R."/>
            <person name="Padilla G."/>
            <person name="Ferreira P."/>
            <person name="Barriuso J."/>
            <person name="Kellner H."/>
            <person name="Castanera R."/>
            <person name="Alfaro M."/>
            <person name="Ramirez L."/>
            <person name="Pisabarro A.G."/>
            <person name="Kuo A."/>
            <person name="Tritt A."/>
            <person name="Lipzen A."/>
            <person name="He G."/>
            <person name="Yan M."/>
            <person name="Ng V."/>
            <person name="Cullen D."/>
            <person name="Martin F."/>
            <person name="Rosso M.-N."/>
            <person name="Henrissat B."/>
            <person name="Hibbett D."/>
            <person name="Martinez A.T."/>
            <person name="Grigoriev I.V."/>
        </authorList>
    </citation>
    <scope>NUCLEOTIDE SEQUENCE</scope>
    <source>
        <strain evidence="2">CBS 247.69</strain>
    </source>
</reference>
<comment type="caution">
    <text evidence="2">The sequence shown here is derived from an EMBL/GenBank/DDBJ whole genome shotgun (WGS) entry which is preliminary data.</text>
</comment>
<proteinExistence type="predicted"/>
<sequence>MTASDSKTAEFARLFDLFERLASRKSRAINDENRTTTLDDIPSLPVPPDLVPVVKSLTSLMSTRRPVRGKEGKGRGHRDATSLGVATHDIDSEDEDEVSLPNFPLGKKYPFTFKMMLYKLYQLDDWAEKVKQVLERSQIEYKPLAEAGSNVAVDGKEVVVEEKPSGRVHFKVGVASGGPRRPYARPRSYSVLIVGKARDIGTAPMSPGRARRATIEDTRAVKKRCVGRRKSISGPLTAGAGMARSGEGWIYDAAVSSFESTAHRETGVFVAPGPQARSRYQSLGETRKAGKGNEGGRIMARNRALSVIGHSKPFEMKQILMKRPFGL</sequence>